<accession>A0ABS8D1F9</accession>
<dbReference type="Pfam" id="PF01047">
    <property type="entry name" value="MarR"/>
    <property type="match status" value="1"/>
</dbReference>
<dbReference type="RefSeq" id="WP_227177409.1">
    <property type="nucleotide sequence ID" value="NZ_JAJBZT010000001.1"/>
</dbReference>
<evidence type="ECO:0000256" key="2">
    <source>
        <dbReference type="ARBA" id="ARBA00023125"/>
    </source>
</evidence>
<comment type="caution">
    <text evidence="5">The sequence shown here is derived from an EMBL/GenBank/DDBJ whole genome shotgun (WGS) entry which is preliminary data.</text>
</comment>
<organism evidence="5 6">
    <name type="scientific">Leeia speluncae</name>
    <dbReference type="NCBI Taxonomy" id="2884804"/>
    <lineage>
        <taxon>Bacteria</taxon>
        <taxon>Pseudomonadati</taxon>
        <taxon>Pseudomonadota</taxon>
        <taxon>Betaproteobacteria</taxon>
        <taxon>Neisseriales</taxon>
        <taxon>Leeiaceae</taxon>
        <taxon>Leeia</taxon>
    </lineage>
</organism>
<name>A0ABS8D1F9_9NEIS</name>
<dbReference type="InterPro" id="IPR036388">
    <property type="entry name" value="WH-like_DNA-bd_sf"/>
</dbReference>
<dbReference type="PRINTS" id="PR00598">
    <property type="entry name" value="HTHMARR"/>
</dbReference>
<evidence type="ECO:0000256" key="1">
    <source>
        <dbReference type="ARBA" id="ARBA00023015"/>
    </source>
</evidence>
<dbReference type="PANTHER" id="PTHR42756">
    <property type="entry name" value="TRANSCRIPTIONAL REGULATOR, MARR"/>
    <property type="match status" value="1"/>
</dbReference>
<dbReference type="Gene3D" id="1.10.10.10">
    <property type="entry name" value="Winged helix-like DNA-binding domain superfamily/Winged helix DNA-binding domain"/>
    <property type="match status" value="1"/>
</dbReference>
<dbReference type="SUPFAM" id="SSF46785">
    <property type="entry name" value="Winged helix' DNA-binding domain"/>
    <property type="match status" value="1"/>
</dbReference>
<dbReference type="PANTHER" id="PTHR42756:SF1">
    <property type="entry name" value="TRANSCRIPTIONAL REPRESSOR OF EMRAB OPERON"/>
    <property type="match status" value="1"/>
</dbReference>
<dbReference type="Proteomes" id="UP001165395">
    <property type="component" value="Unassembled WGS sequence"/>
</dbReference>
<keyword evidence="6" id="KW-1185">Reference proteome</keyword>
<protein>
    <submittedName>
        <fullName evidence="5">MarR family transcriptional regulator</fullName>
    </submittedName>
</protein>
<evidence type="ECO:0000313" key="6">
    <source>
        <dbReference type="Proteomes" id="UP001165395"/>
    </source>
</evidence>
<evidence type="ECO:0000313" key="5">
    <source>
        <dbReference type="EMBL" id="MCB6182033.1"/>
    </source>
</evidence>
<dbReference type="EMBL" id="JAJBZT010000001">
    <property type="protein sequence ID" value="MCB6182033.1"/>
    <property type="molecule type" value="Genomic_DNA"/>
</dbReference>
<evidence type="ECO:0000256" key="3">
    <source>
        <dbReference type="ARBA" id="ARBA00023163"/>
    </source>
</evidence>
<sequence>MSYSLERNLLQQLGRTSRAMYSAFESEVGEALPKMRILLQVEKHAPVGQKQLAQVIGIDPASLTRQMKQLELDGLVKRESDLKDNRHTIVTLTAKGEKRLAELRPKRQTFLNDALAGFSEEQLSMVEQVLSRLEQRFQSVEGTDQP</sequence>
<dbReference type="PROSITE" id="PS50995">
    <property type="entry name" value="HTH_MARR_2"/>
    <property type="match status" value="1"/>
</dbReference>
<dbReference type="InterPro" id="IPR000835">
    <property type="entry name" value="HTH_MarR-typ"/>
</dbReference>
<proteinExistence type="predicted"/>
<gene>
    <name evidence="5" type="ORF">LIN78_00490</name>
</gene>
<dbReference type="SMART" id="SM00347">
    <property type="entry name" value="HTH_MARR"/>
    <property type="match status" value="1"/>
</dbReference>
<reference evidence="5" key="1">
    <citation type="submission" date="2021-10" db="EMBL/GenBank/DDBJ databases">
        <title>The complete genome sequence of Leeia sp. TBRC 13508.</title>
        <authorList>
            <person name="Charoenyingcharoen P."/>
            <person name="Yukphan P."/>
        </authorList>
    </citation>
    <scope>NUCLEOTIDE SEQUENCE</scope>
    <source>
        <strain evidence="5">TBRC 13508</strain>
    </source>
</reference>
<feature type="domain" description="HTH marR-type" evidence="4">
    <location>
        <begin position="6"/>
        <end position="135"/>
    </location>
</feature>
<keyword evidence="1" id="KW-0805">Transcription regulation</keyword>
<keyword evidence="2" id="KW-0238">DNA-binding</keyword>
<keyword evidence="3" id="KW-0804">Transcription</keyword>
<evidence type="ECO:0000259" key="4">
    <source>
        <dbReference type="PROSITE" id="PS50995"/>
    </source>
</evidence>
<dbReference type="InterPro" id="IPR036390">
    <property type="entry name" value="WH_DNA-bd_sf"/>
</dbReference>